<accession>A0A7J7JR11</accession>
<reference evidence="1" key="1">
    <citation type="submission" date="2020-06" db="EMBL/GenBank/DDBJ databases">
        <title>Draft genome of Bugula neritina, a colonial animal packing powerful symbionts and potential medicines.</title>
        <authorList>
            <person name="Rayko M."/>
        </authorList>
    </citation>
    <scope>NUCLEOTIDE SEQUENCE [LARGE SCALE GENOMIC DNA]</scope>
    <source>
        <strain evidence="1">Kwan_BN1</strain>
    </source>
</reference>
<name>A0A7J7JR11_BUGNE</name>
<gene>
    <name evidence="1" type="ORF">EB796_013274</name>
</gene>
<evidence type="ECO:0000313" key="1">
    <source>
        <dbReference type="EMBL" id="KAF6028385.1"/>
    </source>
</evidence>
<proteinExistence type="predicted"/>
<evidence type="ECO:0000313" key="2">
    <source>
        <dbReference type="Proteomes" id="UP000593567"/>
    </source>
</evidence>
<protein>
    <submittedName>
        <fullName evidence="1">Uncharacterized protein</fullName>
    </submittedName>
</protein>
<dbReference type="EMBL" id="VXIV02001954">
    <property type="protein sequence ID" value="KAF6028385.1"/>
    <property type="molecule type" value="Genomic_DNA"/>
</dbReference>
<comment type="caution">
    <text evidence="1">The sequence shown here is derived from an EMBL/GenBank/DDBJ whole genome shotgun (WGS) entry which is preliminary data.</text>
</comment>
<dbReference type="Proteomes" id="UP000593567">
    <property type="component" value="Unassembled WGS sequence"/>
</dbReference>
<dbReference type="PANTHER" id="PTHR34717:SF1">
    <property type="entry name" value="EG:BACR7A4.20 PROTEIN"/>
    <property type="match status" value="1"/>
</dbReference>
<keyword evidence="2" id="KW-1185">Reference proteome</keyword>
<dbReference type="OrthoDB" id="5798273at2759"/>
<sequence>MIEFLRSGCIVDLKLLIFSLRGRTVLFTLLMRHQTHYEQFGELKGQAEIEGYGSYDLSMHGLRDHSYGNIREWRDLFRYGIQYLHLEDGTNIAVGNICIPKLMSRLTMGYVITPQGQLSSVSWTSFQFDEWGDDGNPPDSMEFSFCAGNIMKALL</sequence>
<organism evidence="1 2">
    <name type="scientific">Bugula neritina</name>
    <name type="common">Brown bryozoan</name>
    <name type="synonym">Sertularia neritina</name>
    <dbReference type="NCBI Taxonomy" id="10212"/>
    <lineage>
        <taxon>Eukaryota</taxon>
        <taxon>Metazoa</taxon>
        <taxon>Spiralia</taxon>
        <taxon>Lophotrochozoa</taxon>
        <taxon>Bryozoa</taxon>
        <taxon>Gymnolaemata</taxon>
        <taxon>Cheilostomatida</taxon>
        <taxon>Flustrina</taxon>
        <taxon>Buguloidea</taxon>
        <taxon>Bugulidae</taxon>
        <taxon>Bugula</taxon>
    </lineage>
</organism>
<dbReference type="PANTHER" id="PTHR34717">
    <property type="entry name" value="EG:BACR7A4.20 PROTEIN"/>
    <property type="match status" value="1"/>
</dbReference>
<dbReference type="AlphaFoldDB" id="A0A7J7JR11"/>